<organism evidence="2 3">
    <name type="scientific">Dactylosporangium darangshiense</name>
    <dbReference type="NCBI Taxonomy" id="579108"/>
    <lineage>
        <taxon>Bacteria</taxon>
        <taxon>Bacillati</taxon>
        <taxon>Actinomycetota</taxon>
        <taxon>Actinomycetes</taxon>
        <taxon>Micromonosporales</taxon>
        <taxon>Micromonosporaceae</taxon>
        <taxon>Dactylosporangium</taxon>
    </lineage>
</organism>
<evidence type="ECO:0000256" key="1">
    <source>
        <dbReference type="SAM" id="MobiDB-lite"/>
    </source>
</evidence>
<dbReference type="RefSeq" id="WP_345127748.1">
    <property type="nucleotide sequence ID" value="NZ_BAABAT010000007.1"/>
</dbReference>
<keyword evidence="3" id="KW-1185">Reference proteome</keyword>
<sequence length="76" mass="8043">MTPASPAAREGLRAHGDRGDDVEQGPAGSQRTTTRATRAAEGLPELESWVRAVDHESLAVALPAPRGLVKRTRALC</sequence>
<dbReference type="Proteomes" id="UP001500620">
    <property type="component" value="Unassembled WGS sequence"/>
</dbReference>
<accession>A0ABP8D7N2</accession>
<comment type="caution">
    <text evidence="2">The sequence shown here is derived from an EMBL/GenBank/DDBJ whole genome shotgun (WGS) entry which is preliminary data.</text>
</comment>
<protein>
    <submittedName>
        <fullName evidence="2">Uncharacterized protein</fullName>
    </submittedName>
</protein>
<feature type="region of interest" description="Disordered" evidence="1">
    <location>
        <begin position="1"/>
        <end position="40"/>
    </location>
</feature>
<gene>
    <name evidence="2" type="ORF">GCM10022255_033350</name>
</gene>
<evidence type="ECO:0000313" key="3">
    <source>
        <dbReference type="Proteomes" id="UP001500620"/>
    </source>
</evidence>
<dbReference type="EMBL" id="BAABAT010000007">
    <property type="protein sequence ID" value="GAA4249394.1"/>
    <property type="molecule type" value="Genomic_DNA"/>
</dbReference>
<name>A0ABP8D7N2_9ACTN</name>
<feature type="compositionally biased region" description="Basic and acidic residues" evidence="1">
    <location>
        <begin position="10"/>
        <end position="21"/>
    </location>
</feature>
<feature type="compositionally biased region" description="Low complexity" evidence="1">
    <location>
        <begin position="31"/>
        <end position="40"/>
    </location>
</feature>
<reference evidence="3" key="1">
    <citation type="journal article" date="2019" name="Int. J. Syst. Evol. Microbiol.">
        <title>The Global Catalogue of Microorganisms (GCM) 10K type strain sequencing project: providing services to taxonomists for standard genome sequencing and annotation.</title>
        <authorList>
            <consortium name="The Broad Institute Genomics Platform"/>
            <consortium name="The Broad Institute Genome Sequencing Center for Infectious Disease"/>
            <person name="Wu L."/>
            <person name="Ma J."/>
        </authorList>
    </citation>
    <scope>NUCLEOTIDE SEQUENCE [LARGE SCALE GENOMIC DNA]</scope>
    <source>
        <strain evidence="3">JCM 17441</strain>
    </source>
</reference>
<proteinExistence type="predicted"/>
<evidence type="ECO:0000313" key="2">
    <source>
        <dbReference type="EMBL" id="GAA4249394.1"/>
    </source>
</evidence>